<dbReference type="GO" id="GO:0015074">
    <property type="term" value="P:DNA integration"/>
    <property type="evidence" value="ECO:0007669"/>
    <property type="project" value="InterPro"/>
</dbReference>
<feature type="domain" description="Tyr recombinase" evidence="2">
    <location>
        <begin position="160"/>
        <end position="362"/>
    </location>
</feature>
<protein>
    <submittedName>
        <fullName evidence="3">Integrase</fullName>
    </submittedName>
</protein>
<evidence type="ECO:0000256" key="1">
    <source>
        <dbReference type="ARBA" id="ARBA00023172"/>
    </source>
</evidence>
<organism evidence="3 4">
    <name type="scientific">Brevundimonas diminuta 3F5N</name>
    <dbReference type="NCBI Taxonomy" id="1255603"/>
    <lineage>
        <taxon>Bacteria</taxon>
        <taxon>Pseudomonadati</taxon>
        <taxon>Pseudomonadota</taxon>
        <taxon>Alphaproteobacteria</taxon>
        <taxon>Caulobacterales</taxon>
        <taxon>Caulobacteraceae</taxon>
        <taxon>Brevundimonas</taxon>
    </lineage>
</organism>
<evidence type="ECO:0000313" key="4">
    <source>
        <dbReference type="Proteomes" id="UP000195766"/>
    </source>
</evidence>
<evidence type="ECO:0000313" key="3">
    <source>
        <dbReference type="EMBL" id="SJM49926.1"/>
    </source>
</evidence>
<reference evidence="3 4" key="1">
    <citation type="submission" date="2017-02" db="EMBL/GenBank/DDBJ databases">
        <authorList>
            <person name="Peterson S.W."/>
        </authorList>
    </citation>
    <scope>NUCLEOTIDE SEQUENCE [LARGE SCALE GENOMIC DNA]</scope>
    <source>
        <strain evidence="3 4">3F5N</strain>
    </source>
</reference>
<evidence type="ECO:0000259" key="2">
    <source>
        <dbReference type="PROSITE" id="PS51898"/>
    </source>
</evidence>
<dbReference type="GO" id="GO:0003677">
    <property type="term" value="F:DNA binding"/>
    <property type="evidence" value="ECO:0007669"/>
    <property type="project" value="InterPro"/>
</dbReference>
<dbReference type="InterPro" id="IPR013762">
    <property type="entry name" value="Integrase-like_cat_sf"/>
</dbReference>
<dbReference type="Pfam" id="PF00589">
    <property type="entry name" value="Phage_integrase"/>
    <property type="match status" value="1"/>
</dbReference>
<dbReference type="InterPro" id="IPR011010">
    <property type="entry name" value="DNA_brk_join_enz"/>
</dbReference>
<dbReference type="Proteomes" id="UP000195766">
    <property type="component" value="Unassembled WGS sequence"/>
</dbReference>
<dbReference type="SUPFAM" id="SSF56349">
    <property type="entry name" value="DNA breaking-rejoining enzymes"/>
    <property type="match status" value="1"/>
</dbReference>
<accession>A0A1R4F214</accession>
<dbReference type="RefSeq" id="WP_218779157.1">
    <property type="nucleotide sequence ID" value="NZ_FUIE01000015.1"/>
</dbReference>
<dbReference type="PROSITE" id="PS51898">
    <property type="entry name" value="TYR_RECOMBINASE"/>
    <property type="match status" value="1"/>
</dbReference>
<dbReference type="GO" id="GO:0006310">
    <property type="term" value="P:DNA recombination"/>
    <property type="evidence" value="ECO:0007669"/>
    <property type="project" value="UniProtKB-KW"/>
</dbReference>
<keyword evidence="1" id="KW-0233">DNA recombination</keyword>
<sequence>MARVRLKGLNQITKKRADGTRVTYWYAWKGGPRLPGSPGSPEFMAAYNAAVAERRAPKTDTLRSLAILYKQSPEFDGLGETTKREWTRWLDVIMDDSSGPLSIGGLPFDALDDRRVKAEILAWRDQWADRPRKADYGIQVLSRVLSWGMDRGLLALNAAAGIKQLYTSNRADQIWAADEIDRYAAAAKSPEVGFIVRLACLTGLRREDLASLCWSHVGDLAIVKATKKSRGKKTAVIPLLDDTKELLDEIRAQQHRRHADLATAAERKNRPAPVRCLTVLSNTRGKPWSLDGLEHQVVDAKAEAGIDKHLHDARGTFATRLRRAGLTAAEIADILGWEEDRVQRLLAVYVDRDSIVMEIANRIRRNETATDSPN</sequence>
<name>A0A1R4F214_BREDI</name>
<dbReference type="Gene3D" id="1.10.443.10">
    <property type="entry name" value="Intergrase catalytic core"/>
    <property type="match status" value="1"/>
</dbReference>
<dbReference type="AlphaFoldDB" id="A0A1R4F214"/>
<dbReference type="EMBL" id="FUIE01000015">
    <property type="protein sequence ID" value="SJM49926.1"/>
    <property type="molecule type" value="Genomic_DNA"/>
</dbReference>
<gene>
    <name evidence="3" type="ORF">FM111_02140</name>
</gene>
<proteinExistence type="predicted"/>
<dbReference type="InterPro" id="IPR002104">
    <property type="entry name" value="Integrase_catalytic"/>
</dbReference>